<evidence type="ECO:0000259" key="1">
    <source>
        <dbReference type="SMART" id="SM00382"/>
    </source>
</evidence>
<dbReference type="SMART" id="SM00382">
    <property type="entry name" value="AAA"/>
    <property type="match status" value="1"/>
</dbReference>
<gene>
    <name evidence="2" type="ORF">CK510_30595</name>
</gene>
<dbReference type="Proteomes" id="UP000218238">
    <property type="component" value="Unassembled WGS sequence"/>
</dbReference>
<comment type="caution">
    <text evidence="2">The sequence shown here is derived from an EMBL/GenBank/DDBJ whole genome shotgun (WGS) entry which is preliminary data.</text>
</comment>
<dbReference type="GO" id="GO:0016887">
    <property type="term" value="F:ATP hydrolysis activity"/>
    <property type="evidence" value="ECO:0007669"/>
    <property type="project" value="InterPro"/>
</dbReference>
<dbReference type="PANTHER" id="PTHR34301">
    <property type="entry name" value="DNA-BINDING PROTEIN-RELATED"/>
    <property type="match status" value="1"/>
</dbReference>
<protein>
    <submittedName>
        <fullName evidence="2">Trypsin</fullName>
    </submittedName>
</protein>
<dbReference type="Pfam" id="PF13401">
    <property type="entry name" value="AAA_22"/>
    <property type="match status" value="1"/>
</dbReference>
<keyword evidence="3" id="KW-1185">Reference proteome</keyword>
<sequence>MILDVNPNIGDELYTFGYTRDYINGEPATFECEGFDGDNPPLMKFKAGQVRSGLSGSAIINQKTGKICGIVKRSRDVDFDLGGRAVPISVVFATFPTLSQQQPTISINNPFLPLTGRVEYPELFFGREKECDRIFETLNSGSSVAIIGERGAGKSSLLLAIKRDAETCLIQPRKAVHINLNDIYDENDFYEAFCHKVGIKTCKGYALTRALQQQCDRILLILDEIERMNCEGFTRQVREQLRGLAEGGDAPLRMVVAASTSLNQLFPDSHEIGMTSPFQGIFMEETISRWDERDIRQLINERLQLTPIRFKEEEIVQIINTSRGHPRELMQMCNRIYNKHRGK</sequence>
<dbReference type="CDD" id="cd00009">
    <property type="entry name" value="AAA"/>
    <property type="match status" value="1"/>
</dbReference>
<dbReference type="InterPro" id="IPR003593">
    <property type="entry name" value="AAA+_ATPase"/>
</dbReference>
<dbReference type="InterPro" id="IPR027417">
    <property type="entry name" value="P-loop_NTPase"/>
</dbReference>
<dbReference type="Gene3D" id="3.40.50.300">
    <property type="entry name" value="P-loop containing nucleotide triphosphate hydrolases"/>
    <property type="match status" value="1"/>
</dbReference>
<evidence type="ECO:0000313" key="3">
    <source>
        <dbReference type="Proteomes" id="UP000218238"/>
    </source>
</evidence>
<dbReference type="SUPFAM" id="SSF52540">
    <property type="entry name" value="P-loop containing nucleoside triphosphate hydrolases"/>
    <property type="match status" value="1"/>
</dbReference>
<dbReference type="EMBL" id="NTFS01000771">
    <property type="protein sequence ID" value="PAX45671.1"/>
    <property type="molecule type" value="Genomic_DNA"/>
</dbReference>
<reference evidence="2 3" key="1">
    <citation type="submission" date="2017-08" db="EMBL/GenBank/DDBJ databases">
        <title>Draft genome sequence of filamentous cyanobacterium Calothrix elsteri CCALA 953.</title>
        <authorList>
            <person name="Gagunashvili A.N."/>
            <person name="Elster J."/>
            <person name="Andresson O.S."/>
        </authorList>
    </citation>
    <scope>NUCLEOTIDE SEQUENCE [LARGE SCALE GENOMIC DNA]</scope>
    <source>
        <strain evidence="2 3">CCALA 953</strain>
    </source>
</reference>
<dbReference type="InterPro" id="IPR049945">
    <property type="entry name" value="AAA_22"/>
</dbReference>
<feature type="domain" description="AAA+ ATPase" evidence="1">
    <location>
        <begin position="140"/>
        <end position="288"/>
    </location>
</feature>
<organism evidence="2 3">
    <name type="scientific">Brunnivagina elsteri CCALA 953</name>
    <dbReference type="NCBI Taxonomy" id="987040"/>
    <lineage>
        <taxon>Bacteria</taxon>
        <taxon>Bacillati</taxon>
        <taxon>Cyanobacteriota</taxon>
        <taxon>Cyanophyceae</taxon>
        <taxon>Nostocales</taxon>
        <taxon>Calotrichaceae</taxon>
        <taxon>Brunnivagina</taxon>
    </lineage>
</organism>
<dbReference type="PANTHER" id="PTHR34301:SF8">
    <property type="entry name" value="ATPASE DOMAIN-CONTAINING PROTEIN"/>
    <property type="match status" value="1"/>
</dbReference>
<proteinExistence type="predicted"/>
<accession>A0A2A2T9N6</accession>
<dbReference type="AlphaFoldDB" id="A0A2A2T9N6"/>
<evidence type="ECO:0000313" key="2">
    <source>
        <dbReference type="EMBL" id="PAX45671.1"/>
    </source>
</evidence>
<name>A0A2A2T9N6_9CYAN</name>